<keyword evidence="3" id="KW-1185">Reference proteome</keyword>
<keyword evidence="1" id="KW-0732">Signal</keyword>
<proteinExistence type="predicted"/>
<name>A0A9P5XZI9_9AGAR</name>
<evidence type="ECO:0000313" key="2">
    <source>
        <dbReference type="EMBL" id="KAF9459949.1"/>
    </source>
</evidence>
<dbReference type="Proteomes" id="UP000807353">
    <property type="component" value="Unassembled WGS sequence"/>
</dbReference>
<reference evidence="2" key="1">
    <citation type="submission" date="2020-11" db="EMBL/GenBank/DDBJ databases">
        <authorList>
            <consortium name="DOE Joint Genome Institute"/>
            <person name="Ahrendt S."/>
            <person name="Riley R."/>
            <person name="Andreopoulos W."/>
            <person name="Labutti K."/>
            <person name="Pangilinan J."/>
            <person name="Ruiz-Duenas F.J."/>
            <person name="Barrasa J.M."/>
            <person name="Sanchez-Garcia M."/>
            <person name="Camarero S."/>
            <person name="Miyauchi S."/>
            <person name="Serrano A."/>
            <person name="Linde D."/>
            <person name="Babiker R."/>
            <person name="Drula E."/>
            <person name="Ayuso-Fernandez I."/>
            <person name="Pacheco R."/>
            <person name="Padilla G."/>
            <person name="Ferreira P."/>
            <person name="Barriuso J."/>
            <person name="Kellner H."/>
            <person name="Castanera R."/>
            <person name="Alfaro M."/>
            <person name="Ramirez L."/>
            <person name="Pisabarro A.G."/>
            <person name="Kuo A."/>
            <person name="Tritt A."/>
            <person name="Lipzen A."/>
            <person name="He G."/>
            <person name="Yan M."/>
            <person name="Ng V."/>
            <person name="Cullen D."/>
            <person name="Martin F."/>
            <person name="Rosso M.-N."/>
            <person name="Henrissat B."/>
            <person name="Hibbett D."/>
            <person name="Martinez A.T."/>
            <person name="Grigoriev I.V."/>
        </authorList>
    </citation>
    <scope>NUCLEOTIDE SEQUENCE</scope>
    <source>
        <strain evidence="2">CBS 247.69</strain>
    </source>
</reference>
<feature type="signal peptide" evidence="1">
    <location>
        <begin position="1"/>
        <end position="31"/>
    </location>
</feature>
<evidence type="ECO:0000313" key="3">
    <source>
        <dbReference type="Proteomes" id="UP000807353"/>
    </source>
</evidence>
<comment type="caution">
    <text evidence="2">The sequence shown here is derived from an EMBL/GenBank/DDBJ whole genome shotgun (WGS) entry which is preliminary data.</text>
</comment>
<gene>
    <name evidence="2" type="ORF">BDZ94DRAFT_1267032</name>
</gene>
<organism evidence="2 3">
    <name type="scientific">Collybia nuda</name>
    <dbReference type="NCBI Taxonomy" id="64659"/>
    <lineage>
        <taxon>Eukaryota</taxon>
        <taxon>Fungi</taxon>
        <taxon>Dikarya</taxon>
        <taxon>Basidiomycota</taxon>
        <taxon>Agaricomycotina</taxon>
        <taxon>Agaricomycetes</taxon>
        <taxon>Agaricomycetidae</taxon>
        <taxon>Agaricales</taxon>
        <taxon>Tricholomatineae</taxon>
        <taxon>Clitocybaceae</taxon>
        <taxon>Collybia</taxon>
    </lineage>
</organism>
<feature type="chain" id="PRO_5040180241" description="Secreted protein" evidence="1">
    <location>
        <begin position="32"/>
        <end position="73"/>
    </location>
</feature>
<accession>A0A9P5XZI9</accession>
<dbReference type="AlphaFoldDB" id="A0A9P5XZI9"/>
<sequence length="73" mass="8056">MPVGSQLQSGSTRMSLTAWTTLCACLADAFCGTPSPTWPLPTRTVTKRRNHLTTSISRQTTSESMGRFSWCFI</sequence>
<evidence type="ECO:0000256" key="1">
    <source>
        <dbReference type="SAM" id="SignalP"/>
    </source>
</evidence>
<evidence type="ECO:0008006" key="4">
    <source>
        <dbReference type="Google" id="ProtNLM"/>
    </source>
</evidence>
<protein>
    <recommendedName>
        <fullName evidence="4">Secreted protein</fullName>
    </recommendedName>
</protein>
<dbReference type="EMBL" id="MU150307">
    <property type="protein sequence ID" value="KAF9459949.1"/>
    <property type="molecule type" value="Genomic_DNA"/>
</dbReference>